<evidence type="ECO:0000256" key="1">
    <source>
        <dbReference type="SAM" id="MobiDB-lite"/>
    </source>
</evidence>
<dbReference type="Gene3D" id="2.60.40.290">
    <property type="match status" value="1"/>
</dbReference>
<keyword evidence="2" id="KW-0812">Transmembrane</keyword>
<evidence type="ECO:0000313" key="4">
    <source>
        <dbReference type="EMBL" id="MBW8486101.1"/>
    </source>
</evidence>
<keyword evidence="2" id="KW-1133">Transmembrane helix</keyword>
<proteinExistence type="predicted"/>
<dbReference type="EMBL" id="JAIBOA010000020">
    <property type="protein sequence ID" value="MBW8486101.1"/>
    <property type="molecule type" value="Genomic_DNA"/>
</dbReference>
<feature type="region of interest" description="Disordered" evidence="1">
    <location>
        <begin position="193"/>
        <end position="260"/>
    </location>
</feature>
<dbReference type="InterPro" id="IPR001919">
    <property type="entry name" value="CBD2"/>
</dbReference>
<feature type="compositionally biased region" description="Low complexity" evidence="1">
    <location>
        <begin position="198"/>
        <end position="242"/>
    </location>
</feature>
<name>A0ABS7G0T7_9ACTN</name>
<protein>
    <submittedName>
        <fullName evidence="4">Cellulose binding domain-containing protein</fullName>
    </submittedName>
</protein>
<dbReference type="Pfam" id="PF00553">
    <property type="entry name" value="CBM_2"/>
    <property type="match status" value="1"/>
</dbReference>
<dbReference type="Proteomes" id="UP000774570">
    <property type="component" value="Unassembled WGS sequence"/>
</dbReference>
<gene>
    <name evidence="4" type="ORF">K1Y72_27270</name>
</gene>
<sequence length="365" mass="35532">MSGDESGYVPPDHRTTAEFAVPAPGGGRSPAGGTRADDPIEISPLPDYPAQRDDAPAGPPAGQSAEPPAEPPATVVDDRVVAPAGATPTVTDLRIERAGDPTRTAPPGPPAAVEQPAPGAPRLPPLPLTPPGGVPAATPQPGPGAPPPPPPAGAPQGGGSSRRRTLVLALVAAALVIVAGVAAALLLGGGEDEDKAGARAPALRPSSAAPSGPATGAPGTEPGAVPGSAPGSAPGGEPSAAPGSPPAPQPSAAASAPPIGPLVQGDGVTYQLVEQDDGYYEGRITFTNTTGKPLKTWRLAFRAPGGTVTNVWGGRLAKGGGDAVIESAPGAAPVPAGAEWEVRYGVAGPPARPQGCRLDGRACGF</sequence>
<dbReference type="RefSeq" id="WP_220169332.1">
    <property type="nucleotide sequence ID" value="NZ_JAIBOA010000020.1"/>
</dbReference>
<accession>A0ABS7G0T7</accession>
<organism evidence="4 5">
    <name type="scientific">Actinomadura parmotrematis</name>
    <dbReference type="NCBI Taxonomy" id="2864039"/>
    <lineage>
        <taxon>Bacteria</taxon>
        <taxon>Bacillati</taxon>
        <taxon>Actinomycetota</taxon>
        <taxon>Actinomycetes</taxon>
        <taxon>Streptosporangiales</taxon>
        <taxon>Thermomonosporaceae</taxon>
        <taxon>Actinomadura</taxon>
    </lineage>
</organism>
<feature type="region of interest" description="Disordered" evidence="1">
    <location>
        <begin position="1"/>
        <end position="161"/>
    </location>
</feature>
<evidence type="ECO:0000256" key="2">
    <source>
        <dbReference type="SAM" id="Phobius"/>
    </source>
</evidence>
<dbReference type="SMART" id="SM00637">
    <property type="entry name" value="CBD_II"/>
    <property type="match status" value="1"/>
</dbReference>
<comment type="caution">
    <text evidence="4">The sequence shown here is derived from an EMBL/GenBank/DDBJ whole genome shotgun (WGS) entry which is preliminary data.</text>
</comment>
<reference evidence="4 5" key="1">
    <citation type="submission" date="2021-07" db="EMBL/GenBank/DDBJ databases">
        <title>Actinomadura sp. PM05-2 isolated from lichen.</title>
        <authorList>
            <person name="Somphong A."/>
            <person name="Phongsopitanun W."/>
            <person name="Tanasupawat S."/>
            <person name="Peongsungnone V."/>
        </authorList>
    </citation>
    <scope>NUCLEOTIDE SEQUENCE [LARGE SCALE GENOMIC DNA]</scope>
    <source>
        <strain evidence="4 5">PM05-2</strain>
    </source>
</reference>
<dbReference type="SUPFAM" id="SSF49384">
    <property type="entry name" value="Carbohydrate-binding domain"/>
    <property type="match status" value="1"/>
</dbReference>
<dbReference type="InterPro" id="IPR012291">
    <property type="entry name" value="CBM2_carb-bd_dom_sf"/>
</dbReference>
<dbReference type="PROSITE" id="PS51173">
    <property type="entry name" value="CBM2"/>
    <property type="match status" value="1"/>
</dbReference>
<evidence type="ECO:0000259" key="3">
    <source>
        <dbReference type="PROSITE" id="PS51173"/>
    </source>
</evidence>
<keyword evidence="2" id="KW-0472">Membrane</keyword>
<keyword evidence="5" id="KW-1185">Reference proteome</keyword>
<feature type="domain" description="CBM2" evidence="3">
    <location>
        <begin position="245"/>
        <end position="365"/>
    </location>
</feature>
<dbReference type="InterPro" id="IPR008965">
    <property type="entry name" value="CBM2/CBM3_carb-bd_dom_sf"/>
</dbReference>
<feature type="transmembrane region" description="Helical" evidence="2">
    <location>
        <begin position="166"/>
        <end position="187"/>
    </location>
</feature>
<feature type="compositionally biased region" description="Pro residues" evidence="1">
    <location>
        <begin position="118"/>
        <end position="153"/>
    </location>
</feature>
<evidence type="ECO:0000313" key="5">
    <source>
        <dbReference type="Proteomes" id="UP000774570"/>
    </source>
</evidence>